<evidence type="ECO:0000259" key="1">
    <source>
        <dbReference type="Pfam" id="PF12937"/>
    </source>
</evidence>
<reference evidence="2 3" key="1">
    <citation type="journal article" date="2018" name="BMC Genomics">
        <title>Genomic evidence for intraspecific hybridization in a clonal and extremely halotolerant yeast.</title>
        <authorList>
            <person name="Gostincar C."/>
            <person name="Stajich J.E."/>
            <person name="Zupancic J."/>
            <person name="Zalar P."/>
            <person name="Gunde-Cimerman N."/>
        </authorList>
    </citation>
    <scope>NUCLEOTIDE SEQUENCE [LARGE SCALE GENOMIC DNA]</scope>
    <source>
        <strain evidence="2 3">EXF-171</strain>
    </source>
</reference>
<comment type="caution">
    <text evidence="2">The sequence shown here is derived from an EMBL/GenBank/DDBJ whole genome shotgun (WGS) entry which is preliminary data.</text>
</comment>
<evidence type="ECO:0000313" key="2">
    <source>
        <dbReference type="EMBL" id="RMY95426.1"/>
    </source>
</evidence>
<evidence type="ECO:0000313" key="3">
    <source>
        <dbReference type="Proteomes" id="UP000281468"/>
    </source>
</evidence>
<dbReference type="Proteomes" id="UP000281468">
    <property type="component" value="Unassembled WGS sequence"/>
</dbReference>
<gene>
    <name evidence="2" type="ORF">D0862_08747</name>
</gene>
<dbReference type="AlphaFoldDB" id="A0A3M7G3V4"/>
<dbReference type="InterPro" id="IPR001810">
    <property type="entry name" value="F-box_dom"/>
</dbReference>
<dbReference type="EMBL" id="QWIQ01000304">
    <property type="protein sequence ID" value="RMY95426.1"/>
    <property type="molecule type" value="Genomic_DNA"/>
</dbReference>
<dbReference type="Pfam" id="PF12937">
    <property type="entry name" value="F-box-like"/>
    <property type="match status" value="1"/>
</dbReference>
<organism evidence="2 3">
    <name type="scientific">Hortaea werneckii</name>
    <name type="common">Black yeast</name>
    <name type="synonym">Cladosporium werneckii</name>
    <dbReference type="NCBI Taxonomy" id="91943"/>
    <lineage>
        <taxon>Eukaryota</taxon>
        <taxon>Fungi</taxon>
        <taxon>Dikarya</taxon>
        <taxon>Ascomycota</taxon>
        <taxon>Pezizomycotina</taxon>
        <taxon>Dothideomycetes</taxon>
        <taxon>Dothideomycetidae</taxon>
        <taxon>Mycosphaerellales</taxon>
        <taxon>Teratosphaeriaceae</taxon>
        <taxon>Hortaea</taxon>
    </lineage>
</organism>
<dbReference type="SUPFAM" id="SSF81383">
    <property type="entry name" value="F-box domain"/>
    <property type="match status" value="1"/>
</dbReference>
<accession>A0A3M7G3V4</accession>
<name>A0A3M7G3V4_HORWE</name>
<protein>
    <recommendedName>
        <fullName evidence="1">F-box domain-containing protein</fullName>
    </recommendedName>
</protein>
<sequence>MTTTLIILPTDLLALIISYIRAPSDLRNVSLTCKALYAVAVVPIYQSMTLRLFQVDNRKLLQALVPENAALGHVRHLVIDPFTHCLTENTENVLMTLQLLANFLPRDSLVSFTLDWPILREASTHLILQASSILETLYRRQRRLRTMRVDPCADQAQIRRYGNLSNVTTFQFEVSSKTTAETCGSALELTPSLRNLEIRAHLEKCDTAPQRDQMSARLVENVFGNFLKHDRQIVLRALQLRGFDLSSASAKLAKAIDLCRIQSLGLHHCSNMVDFLDQMKPADELRHPTLRTLVLVARSDTGRSASVTTVNCLLESFTGLENLVVAALWQGALMPGFKALGNHAATLRLLYIDCGPLPWDASDANIVTASNLHLLLGRCIQLEQIALEMPELVLAYIDTEIDKSSKKIAVALAAAPRLRTFRPHNQLEDRWFEARFGLDGWLDKNKVTYAGIEALLQHWATSFMSLSPGLTAMGLGFSRHRTDLLGIEVDRHYYVRGHQLDPYGGKSIVAMRMELDRVREIEPVSEILEINPYGPGLFRLGYQP</sequence>
<dbReference type="InterPro" id="IPR036047">
    <property type="entry name" value="F-box-like_dom_sf"/>
</dbReference>
<proteinExistence type="predicted"/>
<feature type="domain" description="F-box" evidence="1">
    <location>
        <begin position="8"/>
        <end position="49"/>
    </location>
</feature>